<evidence type="ECO:0000313" key="2">
    <source>
        <dbReference type="EMBL" id="QED39045.1"/>
    </source>
</evidence>
<dbReference type="InterPro" id="IPR006674">
    <property type="entry name" value="HD_domain"/>
</dbReference>
<feature type="domain" description="HD" evidence="1">
    <location>
        <begin position="31"/>
        <end position="125"/>
    </location>
</feature>
<dbReference type="AlphaFoldDB" id="A0A5B8YMV5"/>
<organism evidence="2 3">
    <name type="scientific">Antarcticibacterium arcticum</name>
    <dbReference type="NCBI Taxonomy" id="2585771"/>
    <lineage>
        <taxon>Bacteria</taxon>
        <taxon>Pseudomonadati</taxon>
        <taxon>Bacteroidota</taxon>
        <taxon>Flavobacteriia</taxon>
        <taxon>Flavobacteriales</taxon>
        <taxon>Flavobacteriaceae</taxon>
        <taxon>Antarcticibacterium</taxon>
    </lineage>
</organism>
<dbReference type="KEGG" id="anp:FK178_02370"/>
<evidence type="ECO:0000259" key="1">
    <source>
        <dbReference type="Pfam" id="PF01966"/>
    </source>
</evidence>
<gene>
    <name evidence="2" type="ORF">FK178_02370</name>
</gene>
<dbReference type="CDD" id="cd00077">
    <property type="entry name" value="HDc"/>
    <property type="match status" value="1"/>
</dbReference>
<dbReference type="Pfam" id="PF01966">
    <property type="entry name" value="HD"/>
    <property type="match status" value="1"/>
</dbReference>
<dbReference type="SUPFAM" id="SSF109604">
    <property type="entry name" value="HD-domain/PDEase-like"/>
    <property type="match status" value="1"/>
</dbReference>
<name>A0A5B8YMV5_9FLAO</name>
<sequence>MNMSIFNEIYSKVIGALEKDLPEWLTYHNAAHTQYVLEQAEKIAVQENISGRNLLLVKIAALYHDAGFLIDHENHEELGCDLASRELLGTQLTRAEIDTVCGMIQATNIPQKPTNILEKIVADADLEYLGTENFKKFGDNLYREMLHFNPKLSPKEWDNIQIDFLSRHSYHTNFCRKNREPMKQLNLNSVKERYLVWPNK</sequence>
<dbReference type="OrthoDB" id="5728337at2"/>
<dbReference type="Gene3D" id="1.10.3210.10">
    <property type="entry name" value="Hypothetical protein af1432"/>
    <property type="match status" value="1"/>
</dbReference>
<keyword evidence="3" id="KW-1185">Reference proteome</keyword>
<proteinExistence type="predicted"/>
<evidence type="ECO:0000313" key="3">
    <source>
        <dbReference type="Proteomes" id="UP000321954"/>
    </source>
</evidence>
<dbReference type="InterPro" id="IPR003607">
    <property type="entry name" value="HD/PDEase_dom"/>
</dbReference>
<dbReference type="EMBL" id="CP042476">
    <property type="protein sequence ID" value="QED39045.1"/>
    <property type="molecule type" value="Genomic_DNA"/>
</dbReference>
<dbReference type="Proteomes" id="UP000321954">
    <property type="component" value="Chromosome"/>
</dbReference>
<reference evidence="2 3" key="1">
    <citation type="submission" date="2019-08" db="EMBL/GenBank/DDBJ databases">
        <title>Antarcticibacterium arcticum sp. nov., a bacterium isolated from marine sediment of the Canadian Beaufort Sea.</title>
        <authorList>
            <person name="Lee Y.M."/>
            <person name="Baek K."/>
            <person name="Lee D.-H."/>
            <person name="Shin S.C."/>
            <person name="Jin Y.K."/>
            <person name="Park Y."/>
        </authorList>
    </citation>
    <scope>NUCLEOTIDE SEQUENCE [LARGE SCALE GENOMIC DNA]</scope>
    <source>
        <strain evidence="2 3">PAMC 28998</strain>
    </source>
</reference>
<accession>A0A5B8YMV5</accession>
<protein>
    <submittedName>
        <fullName evidence="2">HD domain-containing protein</fullName>
    </submittedName>
</protein>